<dbReference type="AlphaFoldDB" id="A0A518KD84"/>
<gene>
    <name evidence="1" type="ORF">Spa11_39820</name>
</gene>
<evidence type="ECO:0008006" key="3">
    <source>
        <dbReference type="Google" id="ProtNLM"/>
    </source>
</evidence>
<protein>
    <recommendedName>
        <fullName evidence="3">PEP-CTERM protein-sorting domain-containing protein</fullName>
    </recommendedName>
</protein>
<sequence>MRLHSQIAAVIVFVGLYAFGASASATLKVYYDPLTGNVSLDTAETRTGGIHTYGFGLNPHQTDIRFNSENQVRLSNSTLYTTESLVLSDASLSTDIRGLVTIGNVLPTGIGSETWQDLFSVKRTTFSLGDIALGGVTYVDAIGTGTPALAPEFIYGHPGREFDNRWDLFDPDMVQWASAAKLVYRPWSGEVVLDTTGPSGGYIASFLLRSSAGLFDPEEYTTPTDGLSLPNASSIGLIADAIYPGRYSLGDILPTNLSEPELLSTFTEATFIARAGFKRGSFDFESDGLPFHFVVASIPEPTSAALLTIVVLGAATASLKPGKH</sequence>
<organism evidence="1 2">
    <name type="scientific">Botrimarina mediterranea</name>
    <dbReference type="NCBI Taxonomy" id="2528022"/>
    <lineage>
        <taxon>Bacteria</taxon>
        <taxon>Pseudomonadati</taxon>
        <taxon>Planctomycetota</taxon>
        <taxon>Planctomycetia</taxon>
        <taxon>Pirellulales</taxon>
        <taxon>Lacipirellulaceae</taxon>
        <taxon>Botrimarina</taxon>
    </lineage>
</organism>
<proteinExistence type="predicted"/>
<evidence type="ECO:0000313" key="1">
    <source>
        <dbReference type="EMBL" id="QDV75760.1"/>
    </source>
</evidence>
<dbReference type="RefSeq" id="WP_145115642.1">
    <property type="nucleotide sequence ID" value="NZ_CP036349.1"/>
</dbReference>
<keyword evidence="2" id="KW-1185">Reference proteome</keyword>
<dbReference type="EMBL" id="CP036349">
    <property type="protein sequence ID" value="QDV75760.1"/>
    <property type="molecule type" value="Genomic_DNA"/>
</dbReference>
<name>A0A518KD84_9BACT</name>
<accession>A0A518KD84</accession>
<reference evidence="1 2" key="1">
    <citation type="submission" date="2019-02" db="EMBL/GenBank/DDBJ databases">
        <title>Deep-cultivation of Planctomycetes and their phenomic and genomic characterization uncovers novel biology.</title>
        <authorList>
            <person name="Wiegand S."/>
            <person name="Jogler M."/>
            <person name="Boedeker C."/>
            <person name="Pinto D."/>
            <person name="Vollmers J."/>
            <person name="Rivas-Marin E."/>
            <person name="Kohn T."/>
            <person name="Peeters S.H."/>
            <person name="Heuer A."/>
            <person name="Rast P."/>
            <person name="Oberbeckmann S."/>
            <person name="Bunk B."/>
            <person name="Jeske O."/>
            <person name="Meyerdierks A."/>
            <person name="Storesund J.E."/>
            <person name="Kallscheuer N."/>
            <person name="Luecker S."/>
            <person name="Lage O.M."/>
            <person name="Pohl T."/>
            <person name="Merkel B.J."/>
            <person name="Hornburger P."/>
            <person name="Mueller R.-W."/>
            <person name="Bruemmer F."/>
            <person name="Labrenz M."/>
            <person name="Spormann A.M."/>
            <person name="Op den Camp H."/>
            <person name="Overmann J."/>
            <person name="Amann R."/>
            <person name="Jetten M.S.M."/>
            <person name="Mascher T."/>
            <person name="Medema M.H."/>
            <person name="Devos D.P."/>
            <person name="Kaster A.-K."/>
            <person name="Ovreas L."/>
            <person name="Rohde M."/>
            <person name="Galperin M.Y."/>
            <person name="Jogler C."/>
        </authorList>
    </citation>
    <scope>NUCLEOTIDE SEQUENCE [LARGE SCALE GENOMIC DNA]</scope>
    <source>
        <strain evidence="1 2">Spa11</strain>
    </source>
</reference>
<dbReference type="KEGG" id="bmei:Spa11_39820"/>
<dbReference type="Proteomes" id="UP000316426">
    <property type="component" value="Chromosome"/>
</dbReference>
<evidence type="ECO:0000313" key="2">
    <source>
        <dbReference type="Proteomes" id="UP000316426"/>
    </source>
</evidence>